<evidence type="ECO:0000313" key="5">
    <source>
        <dbReference type="Proteomes" id="UP000484076"/>
    </source>
</evidence>
<accession>A0A8X8KLB3</accession>
<dbReference type="InterPro" id="IPR002563">
    <property type="entry name" value="Flavin_Rdtase-like_dom"/>
</dbReference>
<dbReference type="Pfam" id="PF01613">
    <property type="entry name" value="Flavin_Reduct"/>
    <property type="match status" value="1"/>
</dbReference>
<dbReference type="GO" id="GO:0010181">
    <property type="term" value="F:FMN binding"/>
    <property type="evidence" value="ECO:0007669"/>
    <property type="project" value="InterPro"/>
</dbReference>
<reference evidence="4" key="1">
    <citation type="submission" date="2020-05" db="EMBL/GenBank/DDBJ databases">
        <title>Fertoebacter nigrum gen. nov., sp. nov., a new member of the family Rhodobacteraceae.</title>
        <authorList>
            <person name="Szuroczki S."/>
            <person name="Abbaszade G."/>
            <person name="Buni D."/>
            <person name="Schumann P."/>
            <person name="Toth E."/>
        </authorList>
    </citation>
    <scope>NUCLEOTIDE SEQUENCE</scope>
    <source>
        <strain evidence="4">RG-N-1a</strain>
    </source>
</reference>
<comment type="caution">
    <text evidence="4">The sequence shown here is derived from an EMBL/GenBank/DDBJ whole genome shotgun (WGS) entry which is preliminary data.</text>
</comment>
<evidence type="ECO:0000256" key="2">
    <source>
        <dbReference type="ARBA" id="ARBA00023002"/>
    </source>
</evidence>
<feature type="domain" description="Flavin reductase like" evidence="3">
    <location>
        <begin position="20"/>
        <end position="161"/>
    </location>
</feature>
<dbReference type="GO" id="GO:0042602">
    <property type="term" value="F:riboflavin reductase (NADPH) activity"/>
    <property type="evidence" value="ECO:0007669"/>
    <property type="project" value="TreeGrafter"/>
</dbReference>
<keyword evidence="5" id="KW-1185">Reference proteome</keyword>
<protein>
    <submittedName>
        <fullName evidence="4">Flavin reductase family protein</fullName>
    </submittedName>
</protein>
<keyword evidence="2" id="KW-0560">Oxidoreductase</keyword>
<dbReference type="AlphaFoldDB" id="A0A8X8KLB3"/>
<dbReference type="PANTHER" id="PTHR30466">
    <property type="entry name" value="FLAVIN REDUCTASE"/>
    <property type="match status" value="1"/>
</dbReference>
<dbReference type="Gene3D" id="2.30.110.10">
    <property type="entry name" value="Electron Transport, Fmn-binding Protein, Chain A"/>
    <property type="match status" value="1"/>
</dbReference>
<comment type="similarity">
    <text evidence="1">Belongs to the non-flavoprotein flavin reductase family.</text>
</comment>
<evidence type="ECO:0000313" key="4">
    <source>
        <dbReference type="EMBL" id="NUB45139.1"/>
    </source>
</evidence>
<organism evidence="4 5">
    <name type="scientific">Fertoeibacter niger</name>
    <dbReference type="NCBI Taxonomy" id="2656921"/>
    <lineage>
        <taxon>Bacteria</taxon>
        <taxon>Pseudomonadati</taxon>
        <taxon>Pseudomonadota</taxon>
        <taxon>Alphaproteobacteria</taxon>
        <taxon>Rhodobacterales</taxon>
        <taxon>Paracoccaceae</taxon>
        <taxon>Fertoeibacter</taxon>
    </lineage>
</organism>
<proteinExistence type="inferred from homology"/>
<dbReference type="InterPro" id="IPR012349">
    <property type="entry name" value="Split_barrel_FMN-bd"/>
</dbReference>
<name>A0A8X8KLB3_9RHOB</name>
<sequence>MTEASFAPDAANARAFRNALGAFATGVTVVTIASSDGPMGITANSFASVSLDPPLVLWSPARSSSRFVHFAEASHFAVHVLPLELADLCGRFSRGGPGFDGLEVTFNPAGVPLLAGSLARFECETHATHEGGDHRIVVGLVTQVTMRDGEPLLFSRGAFGRFSAGL</sequence>
<dbReference type="PANTHER" id="PTHR30466:SF11">
    <property type="entry name" value="FLAVIN-DEPENDENT MONOOXYGENASE, REDUCTASE SUBUNIT HSAB"/>
    <property type="match status" value="1"/>
</dbReference>
<evidence type="ECO:0000256" key="1">
    <source>
        <dbReference type="ARBA" id="ARBA00008898"/>
    </source>
</evidence>
<gene>
    <name evidence="4" type="ORF">GEU84_012125</name>
</gene>
<dbReference type="SUPFAM" id="SSF50475">
    <property type="entry name" value="FMN-binding split barrel"/>
    <property type="match status" value="1"/>
</dbReference>
<dbReference type="RefSeq" id="WP_152825718.1">
    <property type="nucleotide sequence ID" value="NZ_WHUT02000006.1"/>
</dbReference>
<dbReference type="EMBL" id="WHUT02000006">
    <property type="protein sequence ID" value="NUB45139.1"/>
    <property type="molecule type" value="Genomic_DNA"/>
</dbReference>
<evidence type="ECO:0000259" key="3">
    <source>
        <dbReference type="SMART" id="SM00903"/>
    </source>
</evidence>
<dbReference type="SMART" id="SM00903">
    <property type="entry name" value="Flavin_Reduct"/>
    <property type="match status" value="1"/>
</dbReference>
<dbReference type="InterPro" id="IPR050268">
    <property type="entry name" value="NADH-dep_flavin_reductase"/>
</dbReference>
<dbReference type="Proteomes" id="UP000484076">
    <property type="component" value="Unassembled WGS sequence"/>
</dbReference>